<dbReference type="AlphaFoldDB" id="A0A2U0U316"/>
<name>A0A2U0U316_9BACT</name>
<sequence length="53" mass="6186">MARVTHVCDCIHGKVIKEVLQPSCKVALRHFYSFKQDYFHVSAQKNETLYTNT</sequence>
<proteinExistence type="predicted"/>
<protein>
    <submittedName>
        <fullName evidence="1">Uncharacterized protein</fullName>
    </submittedName>
</protein>
<gene>
    <name evidence="1" type="ORF">C7379_1164</name>
</gene>
<accession>A0A2U0U316</accession>
<dbReference type="Proteomes" id="UP000245870">
    <property type="component" value="Unassembled WGS sequence"/>
</dbReference>
<evidence type="ECO:0000313" key="1">
    <source>
        <dbReference type="EMBL" id="PVX51099.1"/>
    </source>
</evidence>
<dbReference type="EMBL" id="QENY01000016">
    <property type="protein sequence ID" value="PVX51099.1"/>
    <property type="molecule type" value="Genomic_DNA"/>
</dbReference>
<evidence type="ECO:0000313" key="2">
    <source>
        <dbReference type="Proteomes" id="UP000245870"/>
    </source>
</evidence>
<reference evidence="1 2" key="1">
    <citation type="submission" date="2018-05" db="EMBL/GenBank/DDBJ databases">
        <title>Genomic Encyclopedia of Type Strains, Phase IV (KMG-IV): sequencing the most valuable type-strain genomes for metagenomic binning, comparative biology and taxonomic classification.</title>
        <authorList>
            <person name="Goeker M."/>
        </authorList>
    </citation>
    <scope>NUCLEOTIDE SEQUENCE [LARGE SCALE GENOMIC DNA]</scope>
    <source>
        <strain evidence="1 2">DSM 100333</strain>
    </source>
</reference>
<keyword evidence="2" id="KW-1185">Reference proteome</keyword>
<organism evidence="1 2">
    <name type="scientific">Hallella colorans</name>
    <dbReference type="NCBI Taxonomy" id="1703337"/>
    <lineage>
        <taxon>Bacteria</taxon>
        <taxon>Pseudomonadati</taxon>
        <taxon>Bacteroidota</taxon>
        <taxon>Bacteroidia</taxon>
        <taxon>Bacteroidales</taxon>
        <taxon>Prevotellaceae</taxon>
        <taxon>Hallella</taxon>
    </lineage>
</organism>
<comment type="caution">
    <text evidence="1">The sequence shown here is derived from an EMBL/GenBank/DDBJ whole genome shotgun (WGS) entry which is preliminary data.</text>
</comment>